<dbReference type="Pfam" id="PF01636">
    <property type="entry name" value="APH"/>
    <property type="match status" value="1"/>
</dbReference>
<evidence type="ECO:0000313" key="3">
    <source>
        <dbReference type="Proteomes" id="UP000223913"/>
    </source>
</evidence>
<dbReference type="Gene3D" id="3.90.1200.10">
    <property type="match status" value="1"/>
</dbReference>
<dbReference type="PANTHER" id="PTHR21064">
    <property type="entry name" value="AMINOGLYCOSIDE PHOSPHOTRANSFERASE DOMAIN-CONTAINING PROTEIN-RELATED"/>
    <property type="match status" value="1"/>
</dbReference>
<dbReference type="EMBL" id="PDUD01000017">
    <property type="protein sequence ID" value="PHN06762.1"/>
    <property type="molecule type" value="Genomic_DNA"/>
</dbReference>
<feature type="domain" description="Aminoglycoside phosphotransferase" evidence="1">
    <location>
        <begin position="35"/>
        <end position="279"/>
    </location>
</feature>
<comment type="caution">
    <text evidence="2">The sequence shown here is derived from an EMBL/GenBank/DDBJ whole genome shotgun (WGS) entry which is preliminary data.</text>
</comment>
<dbReference type="InterPro" id="IPR002575">
    <property type="entry name" value="Aminoglycoside_PTrfase"/>
</dbReference>
<accession>A0A2D0NE38</accession>
<name>A0A2D0NE38_FLAN2</name>
<gene>
    <name evidence="2" type="ORF">CRP01_10750</name>
</gene>
<dbReference type="AlphaFoldDB" id="A0A2D0NE38"/>
<reference evidence="2 3" key="1">
    <citation type="submission" date="2017-10" db="EMBL/GenBank/DDBJ databases">
        <title>The draft genome sequence of Lewinella nigricans NBRC 102662.</title>
        <authorList>
            <person name="Wang K."/>
        </authorList>
    </citation>
    <scope>NUCLEOTIDE SEQUENCE [LARGE SCALE GENOMIC DNA]</scope>
    <source>
        <strain evidence="2 3">NBRC 102662</strain>
    </source>
</reference>
<protein>
    <submittedName>
        <fullName evidence="2">Desulfatase</fullName>
    </submittedName>
</protein>
<dbReference type="PANTHER" id="PTHR21064:SF5">
    <property type="entry name" value="SLR1880 PROTEIN"/>
    <property type="match status" value="1"/>
</dbReference>
<dbReference type="Proteomes" id="UP000223913">
    <property type="component" value="Unassembled WGS sequence"/>
</dbReference>
<proteinExistence type="predicted"/>
<evidence type="ECO:0000259" key="1">
    <source>
        <dbReference type="Pfam" id="PF01636"/>
    </source>
</evidence>
<dbReference type="InterPro" id="IPR011009">
    <property type="entry name" value="Kinase-like_dom_sf"/>
</dbReference>
<dbReference type="OrthoDB" id="526037at2"/>
<sequence>MPYFAPKLHSSMLKMALDIEQLLTHFEISGAIGNIQGFGSGHINDTFKITNASPGEPDYLLQRINHKVFPHVGPMMDNILRVTEHLKKKENPEYHSMTIVPTRTGDLFIRDDNGSYWRVYIFLEKLVSYDVVETSEQIYEGGKAFGTFLRDLSDFPAETLFPTLPNFHHVPMRVRNLERAVKDDKAGRVLQANHLIRFALEVADEMCRIQALGDQHQLPLRVTHNDTKFNNVMLDRNGKGRCVIDLDTVMPGYVHFDFGDAVRTSVSSAPEDETDLEKIQVDLDRFEAFARGYLEPSRDILSPLELEYLPLSGAMLAYIMGIRFLTDFLMGDVYYKIHSPEHNLQRATAQLDLTQKILNRIPDLKRMI</sequence>
<evidence type="ECO:0000313" key="2">
    <source>
        <dbReference type="EMBL" id="PHN06762.1"/>
    </source>
</evidence>
<dbReference type="InterPro" id="IPR050249">
    <property type="entry name" value="Pseudomonas-type_ThrB"/>
</dbReference>
<keyword evidence="3" id="KW-1185">Reference proteome</keyword>
<organism evidence="2 3">
    <name type="scientific">Flavilitoribacter nigricans (strain ATCC 23147 / DSM 23189 / NBRC 102662 / NCIMB 1420 / SS-2)</name>
    <name type="common">Lewinella nigricans</name>
    <dbReference type="NCBI Taxonomy" id="1122177"/>
    <lineage>
        <taxon>Bacteria</taxon>
        <taxon>Pseudomonadati</taxon>
        <taxon>Bacteroidota</taxon>
        <taxon>Saprospiria</taxon>
        <taxon>Saprospirales</taxon>
        <taxon>Lewinellaceae</taxon>
        <taxon>Flavilitoribacter</taxon>
    </lineage>
</organism>
<dbReference type="SUPFAM" id="SSF56112">
    <property type="entry name" value="Protein kinase-like (PK-like)"/>
    <property type="match status" value="1"/>
</dbReference>